<dbReference type="Pfam" id="PF21935">
    <property type="entry name" value="TetR_C_45"/>
    <property type="match status" value="1"/>
</dbReference>
<feature type="domain" description="HTH tetR-type" evidence="5">
    <location>
        <begin position="8"/>
        <end position="68"/>
    </location>
</feature>
<dbReference type="Pfam" id="PF00440">
    <property type="entry name" value="TetR_N"/>
    <property type="match status" value="1"/>
</dbReference>
<keyword evidence="3" id="KW-0804">Transcription</keyword>
<dbReference type="SUPFAM" id="SSF46689">
    <property type="entry name" value="Homeodomain-like"/>
    <property type="match status" value="1"/>
</dbReference>
<evidence type="ECO:0000259" key="5">
    <source>
        <dbReference type="PROSITE" id="PS50977"/>
    </source>
</evidence>
<evidence type="ECO:0000256" key="4">
    <source>
        <dbReference type="PROSITE-ProRule" id="PRU00335"/>
    </source>
</evidence>
<keyword evidence="6" id="KW-0167">Capsid protein</keyword>
<dbReference type="GO" id="GO:0003677">
    <property type="term" value="F:DNA binding"/>
    <property type="evidence" value="ECO:0007669"/>
    <property type="project" value="UniProtKB-UniRule"/>
</dbReference>
<accession>A0A1E3SH33</accession>
<dbReference type="InterPro" id="IPR054126">
    <property type="entry name" value="CprB_TetR_C"/>
</dbReference>
<dbReference type="InterPro" id="IPR001647">
    <property type="entry name" value="HTH_TetR"/>
</dbReference>
<sequence>MARQVRSELTRRKILAAAIDVFSEVGYAAAGWGTIIERTGMTKGALYHHFDSKEALASDIIDEGSETMVQAFNNVCGSASPALENMIHGTFAIAKVLSTDKVARAAEQLTAALSGFNEATARSCRNWVEAMAHQAQRAIAEGDLRPELDPGVVSATIVGAMYGARVLAVSISGQRASEGLAEDLSGRLSQLWGVLLPGIATEESLPYFRQFLAREAMRHARSKRSANGLAASVSAAGDAPATDAPAINQAILEN</sequence>
<evidence type="ECO:0000256" key="1">
    <source>
        <dbReference type="ARBA" id="ARBA00023015"/>
    </source>
</evidence>
<name>A0A1E3SH33_MYCIE</name>
<protein>
    <submittedName>
        <fullName evidence="6">Spore coat protein CotS</fullName>
    </submittedName>
</protein>
<keyword evidence="1" id="KW-0805">Transcription regulation</keyword>
<organism evidence="6 7">
    <name type="scientific">Mycobacterium intermedium</name>
    <dbReference type="NCBI Taxonomy" id="28445"/>
    <lineage>
        <taxon>Bacteria</taxon>
        <taxon>Bacillati</taxon>
        <taxon>Actinomycetota</taxon>
        <taxon>Actinomycetes</taxon>
        <taxon>Mycobacteriales</taxon>
        <taxon>Mycobacteriaceae</taxon>
        <taxon>Mycobacterium</taxon>
        <taxon>Mycobacterium simiae complex</taxon>
    </lineage>
</organism>
<keyword evidence="7" id="KW-1185">Reference proteome</keyword>
<dbReference type="InterPro" id="IPR036271">
    <property type="entry name" value="Tet_transcr_reg_TetR-rel_C_sf"/>
</dbReference>
<keyword evidence="2 4" id="KW-0238">DNA-binding</keyword>
<keyword evidence="6" id="KW-0946">Virion</keyword>
<dbReference type="AlphaFoldDB" id="A0A1E3SH33"/>
<dbReference type="PANTHER" id="PTHR47506">
    <property type="entry name" value="TRANSCRIPTIONAL REGULATORY PROTEIN"/>
    <property type="match status" value="1"/>
</dbReference>
<dbReference type="PRINTS" id="PR00455">
    <property type="entry name" value="HTHTETR"/>
</dbReference>
<dbReference type="STRING" id="28445.BHQ20_08255"/>
<dbReference type="PROSITE" id="PS50977">
    <property type="entry name" value="HTH_TETR_2"/>
    <property type="match status" value="1"/>
</dbReference>
<proteinExistence type="predicted"/>
<feature type="DNA-binding region" description="H-T-H motif" evidence="4">
    <location>
        <begin position="31"/>
        <end position="50"/>
    </location>
</feature>
<dbReference type="SUPFAM" id="SSF48498">
    <property type="entry name" value="Tetracyclin repressor-like, C-terminal domain"/>
    <property type="match status" value="1"/>
</dbReference>
<gene>
    <name evidence="6" type="ORF">BST27_17630</name>
</gene>
<dbReference type="Proteomes" id="UP000192739">
    <property type="component" value="Unassembled WGS sequence"/>
</dbReference>
<evidence type="ECO:0000313" key="6">
    <source>
        <dbReference type="EMBL" id="ORB01225.1"/>
    </source>
</evidence>
<evidence type="ECO:0000313" key="7">
    <source>
        <dbReference type="Proteomes" id="UP000192739"/>
    </source>
</evidence>
<evidence type="ECO:0000256" key="2">
    <source>
        <dbReference type="ARBA" id="ARBA00023125"/>
    </source>
</evidence>
<dbReference type="OrthoDB" id="3237195at2"/>
<dbReference type="RefSeq" id="WP_069418639.1">
    <property type="nucleotide sequence ID" value="NZ_CBCRZH010000013.1"/>
</dbReference>
<dbReference type="InterPro" id="IPR009057">
    <property type="entry name" value="Homeodomain-like_sf"/>
</dbReference>
<dbReference type="PANTHER" id="PTHR47506:SF3">
    <property type="entry name" value="HTH-TYPE TRANSCRIPTIONAL REGULATOR LMRA"/>
    <property type="match status" value="1"/>
</dbReference>
<reference evidence="6 7" key="1">
    <citation type="submission" date="2017-02" db="EMBL/GenBank/DDBJ databases">
        <title>The new phylogeny of genus Mycobacterium.</title>
        <authorList>
            <person name="Tortoli E."/>
            <person name="Trovato A."/>
            <person name="Cirillo D.M."/>
        </authorList>
    </citation>
    <scope>NUCLEOTIDE SEQUENCE [LARGE SCALE GENOMIC DNA]</scope>
    <source>
        <strain evidence="6 7">DSM 44049</strain>
    </source>
</reference>
<dbReference type="EMBL" id="MVHT01000049">
    <property type="protein sequence ID" value="ORB01225.1"/>
    <property type="molecule type" value="Genomic_DNA"/>
</dbReference>
<evidence type="ECO:0000256" key="3">
    <source>
        <dbReference type="ARBA" id="ARBA00023163"/>
    </source>
</evidence>
<dbReference type="Gene3D" id="1.10.357.10">
    <property type="entry name" value="Tetracycline Repressor, domain 2"/>
    <property type="match status" value="1"/>
</dbReference>
<comment type="caution">
    <text evidence="6">The sequence shown here is derived from an EMBL/GenBank/DDBJ whole genome shotgun (WGS) entry which is preliminary data.</text>
</comment>